<dbReference type="EMBL" id="CDMY01000324">
    <property type="protein sequence ID" value="CEM02356.1"/>
    <property type="molecule type" value="Genomic_DNA"/>
</dbReference>
<dbReference type="VEuPathDB" id="CryptoDB:Vbra_8315"/>
<dbReference type="AlphaFoldDB" id="A0A0G4EVD1"/>
<gene>
    <name evidence="1" type="ORF">Vbra_8315</name>
</gene>
<accession>A0A0G4EVD1</accession>
<reference evidence="1 2" key="1">
    <citation type="submission" date="2014-11" db="EMBL/GenBank/DDBJ databases">
        <authorList>
            <person name="Zhu J."/>
            <person name="Qi W."/>
            <person name="Song R."/>
        </authorList>
    </citation>
    <scope>NUCLEOTIDE SEQUENCE [LARGE SCALE GENOMIC DNA]</scope>
</reference>
<organism evidence="1 2">
    <name type="scientific">Vitrella brassicaformis (strain CCMP3155)</name>
    <dbReference type="NCBI Taxonomy" id="1169540"/>
    <lineage>
        <taxon>Eukaryota</taxon>
        <taxon>Sar</taxon>
        <taxon>Alveolata</taxon>
        <taxon>Colpodellida</taxon>
        <taxon>Vitrellaceae</taxon>
        <taxon>Vitrella</taxon>
    </lineage>
</organism>
<dbReference type="InParanoid" id="A0A0G4EVD1"/>
<name>A0A0G4EVD1_VITBC</name>
<dbReference type="Proteomes" id="UP000041254">
    <property type="component" value="Unassembled WGS sequence"/>
</dbReference>
<protein>
    <submittedName>
        <fullName evidence="1">Uncharacterized protein</fullName>
    </submittedName>
</protein>
<evidence type="ECO:0000313" key="1">
    <source>
        <dbReference type="EMBL" id="CEM02356.1"/>
    </source>
</evidence>
<keyword evidence="2" id="KW-1185">Reference proteome</keyword>
<sequence length="107" mass="11658">MHTNSAGRQSLAYECCMTDDEYARVKEEIDVLNPQYSPDMQRTIDMPFPGYCEEVEGPLVELADGTLESETCVTLRSQLEPVAPTDCCPCCGADKKGSSGGGPVMMR</sequence>
<dbReference type="PhylomeDB" id="A0A0G4EVD1"/>
<proteinExistence type="predicted"/>
<evidence type="ECO:0000313" key="2">
    <source>
        <dbReference type="Proteomes" id="UP000041254"/>
    </source>
</evidence>